<dbReference type="InterPro" id="IPR038790">
    <property type="entry name" value="Med9_plant"/>
</dbReference>
<name>A0AAV6P6D5_9ROSI</name>
<evidence type="ECO:0000313" key="3">
    <source>
        <dbReference type="Proteomes" id="UP000685013"/>
    </source>
</evidence>
<reference evidence="2 3" key="1">
    <citation type="journal article" date="2021" name="Hortic Res">
        <title>The domestication of Cucurbita argyrosperma as revealed by the genome of its wild relative.</title>
        <authorList>
            <person name="Barrera-Redondo J."/>
            <person name="Sanchez-de la Vega G."/>
            <person name="Aguirre-Liguori J.A."/>
            <person name="Castellanos-Morales G."/>
            <person name="Gutierrez-Guerrero Y.T."/>
            <person name="Aguirre-Dugua X."/>
            <person name="Aguirre-Planter E."/>
            <person name="Tenaillon M.I."/>
            <person name="Lira-Saade R."/>
            <person name="Eguiarte L.E."/>
        </authorList>
    </citation>
    <scope>NUCLEOTIDE SEQUENCE [LARGE SCALE GENOMIC DNA]</scope>
    <source>
        <strain evidence="2">JBR-2021</strain>
    </source>
</reference>
<evidence type="ECO:0000256" key="1">
    <source>
        <dbReference type="SAM" id="MobiDB-lite"/>
    </source>
</evidence>
<gene>
    <name evidence="2" type="ORF">SDJN03_00058</name>
</gene>
<dbReference type="PANTHER" id="PTHR37188:SF1">
    <property type="entry name" value="MEDIATOR OF RNA POLYMERASE II TRANSCRIPTION SUBUNIT-RELATED"/>
    <property type="match status" value="1"/>
</dbReference>
<comment type="caution">
    <text evidence="2">The sequence shown here is derived from an EMBL/GenBank/DDBJ whole genome shotgun (WGS) entry which is preliminary data.</text>
</comment>
<protein>
    <recommendedName>
        <fullName evidence="4">Mediator of RNA polymerase II transcription subunit 9</fullName>
    </recommendedName>
</protein>
<organism evidence="2 3">
    <name type="scientific">Cucurbita argyrosperma subsp. sororia</name>
    <dbReference type="NCBI Taxonomy" id="37648"/>
    <lineage>
        <taxon>Eukaryota</taxon>
        <taxon>Viridiplantae</taxon>
        <taxon>Streptophyta</taxon>
        <taxon>Embryophyta</taxon>
        <taxon>Tracheophyta</taxon>
        <taxon>Spermatophyta</taxon>
        <taxon>Magnoliopsida</taxon>
        <taxon>eudicotyledons</taxon>
        <taxon>Gunneridae</taxon>
        <taxon>Pentapetalae</taxon>
        <taxon>rosids</taxon>
        <taxon>fabids</taxon>
        <taxon>Cucurbitales</taxon>
        <taxon>Cucurbitaceae</taxon>
        <taxon>Cucurbiteae</taxon>
        <taxon>Cucurbita</taxon>
    </lineage>
</organism>
<evidence type="ECO:0000313" key="2">
    <source>
        <dbReference type="EMBL" id="KAG6606716.1"/>
    </source>
</evidence>
<evidence type="ECO:0008006" key="4">
    <source>
        <dbReference type="Google" id="ProtNLM"/>
    </source>
</evidence>
<dbReference type="EMBL" id="JAGKQH010000001">
    <property type="protein sequence ID" value="KAG6606716.1"/>
    <property type="molecule type" value="Genomic_DNA"/>
</dbReference>
<dbReference type="Proteomes" id="UP000685013">
    <property type="component" value="Chromosome 1"/>
</dbReference>
<sequence>MDFSGGGNWSMIPNIPTLSNSSNLSNQESLYLQQQQFSLQQQQQQQQQQLSFHHQPQQFQPQIQPQQQFQQQQSSPQFQQLQPSPQIQPQQQLSTQFQQQMQPQHFPQQQQQQQQQQQYHFQQQQQRLLQQQQQQQQKQQQYHQHQSLASHFHLFHFVEKLADAIETGVRDQQSDALVNDLNNHFEKCQQLLNSISGSLSSKAMTVEGQKKKLEEHEQLLSYRRELIGKYKSSVEELVKGEP</sequence>
<accession>A0AAV6P6D5</accession>
<keyword evidence="3" id="KW-1185">Reference proteome</keyword>
<feature type="region of interest" description="Disordered" evidence="1">
    <location>
        <begin position="45"/>
        <end position="115"/>
    </location>
</feature>
<dbReference type="GO" id="GO:0016592">
    <property type="term" value="C:mediator complex"/>
    <property type="evidence" value="ECO:0007669"/>
    <property type="project" value="InterPro"/>
</dbReference>
<dbReference type="AlphaFoldDB" id="A0AAV6P6D5"/>
<feature type="non-terminal residue" evidence="2">
    <location>
        <position position="1"/>
    </location>
</feature>
<proteinExistence type="predicted"/>
<dbReference type="PANTHER" id="PTHR37188">
    <property type="entry name" value="MEDIATOR OF RNA POLYMERASE II TRANSCRIPTION SUBUNIT-RELATED"/>
    <property type="match status" value="1"/>
</dbReference>